<keyword evidence="3" id="KW-1185">Reference proteome</keyword>
<evidence type="ECO:0000256" key="1">
    <source>
        <dbReference type="SAM" id="MobiDB-lite"/>
    </source>
</evidence>
<organism evidence="2 3">
    <name type="scientific">Mytilus edulis</name>
    <name type="common">Blue mussel</name>
    <dbReference type="NCBI Taxonomy" id="6550"/>
    <lineage>
        <taxon>Eukaryota</taxon>
        <taxon>Metazoa</taxon>
        <taxon>Spiralia</taxon>
        <taxon>Lophotrochozoa</taxon>
        <taxon>Mollusca</taxon>
        <taxon>Bivalvia</taxon>
        <taxon>Autobranchia</taxon>
        <taxon>Pteriomorphia</taxon>
        <taxon>Mytilida</taxon>
        <taxon>Mytiloidea</taxon>
        <taxon>Mytilidae</taxon>
        <taxon>Mytilinae</taxon>
        <taxon>Mytilus</taxon>
    </lineage>
</organism>
<proteinExistence type="predicted"/>
<dbReference type="AlphaFoldDB" id="A0A8S3R1Y7"/>
<feature type="region of interest" description="Disordered" evidence="1">
    <location>
        <begin position="131"/>
        <end position="151"/>
    </location>
</feature>
<feature type="compositionally biased region" description="Polar residues" evidence="1">
    <location>
        <begin position="132"/>
        <end position="145"/>
    </location>
</feature>
<dbReference type="EMBL" id="CAJPWZ010000830">
    <property type="protein sequence ID" value="CAG2201100.1"/>
    <property type="molecule type" value="Genomic_DNA"/>
</dbReference>
<evidence type="ECO:0000313" key="3">
    <source>
        <dbReference type="Proteomes" id="UP000683360"/>
    </source>
</evidence>
<protein>
    <submittedName>
        <fullName evidence="2">TIF31</fullName>
    </submittedName>
</protein>
<dbReference type="Proteomes" id="UP000683360">
    <property type="component" value="Unassembled WGS sequence"/>
</dbReference>
<comment type="caution">
    <text evidence="2">The sequence shown here is derived from an EMBL/GenBank/DDBJ whole genome shotgun (WGS) entry which is preliminary data.</text>
</comment>
<sequence>MSAKEVVFRDPSLKKSCCKLGEEHDRTKESSECLKHLTQQAVVFQKKMNEIYKGEKSITFPPLQIQTPSIGSVLETLNVVNGIVFVQISPEDIERFKKQMALKSVEKDNELEPKELEDKLSIKEVKEELPNGTLTNGSLETNNSEMALPLD</sequence>
<gene>
    <name evidence="2" type="ORF">MEDL_15726</name>
</gene>
<accession>A0A8S3R1Y7</accession>
<name>A0A8S3R1Y7_MYTED</name>
<dbReference type="OrthoDB" id="1414216at2759"/>
<reference evidence="2" key="1">
    <citation type="submission" date="2021-03" db="EMBL/GenBank/DDBJ databases">
        <authorList>
            <person name="Bekaert M."/>
        </authorList>
    </citation>
    <scope>NUCLEOTIDE SEQUENCE</scope>
</reference>
<evidence type="ECO:0000313" key="2">
    <source>
        <dbReference type="EMBL" id="CAG2201100.1"/>
    </source>
</evidence>